<name>A0A1Z4BUK3_9GAMM</name>
<feature type="region of interest" description="Disordered" evidence="1">
    <location>
        <begin position="17"/>
        <end position="75"/>
    </location>
</feature>
<dbReference type="KEGG" id="mpsy:CEK71_01970"/>
<organism evidence="2 3">
    <name type="scientific">Methylovulum psychrotolerans</name>
    <dbReference type="NCBI Taxonomy" id="1704499"/>
    <lineage>
        <taxon>Bacteria</taxon>
        <taxon>Pseudomonadati</taxon>
        <taxon>Pseudomonadota</taxon>
        <taxon>Gammaproteobacteria</taxon>
        <taxon>Methylococcales</taxon>
        <taxon>Methylococcaceae</taxon>
        <taxon>Methylovulum</taxon>
    </lineage>
</organism>
<dbReference type="Proteomes" id="UP000197019">
    <property type="component" value="Chromosome"/>
</dbReference>
<evidence type="ECO:0000313" key="2">
    <source>
        <dbReference type="EMBL" id="ASF44930.1"/>
    </source>
</evidence>
<reference evidence="2 3" key="1">
    <citation type="submission" date="2017-06" db="EMBL/GenBank/DDBJ databases">
        <title>Genome Sequencing of the methanotroph Methylovulum psychrotolerants str. HV10-M2 isolated from a high-altitude environment.</title>
        <authorList>
            <person name="Mateos-Rivera A."/>
        </authorList>
    </citation>
    <scope>NUCLEOTIDE SEQUENCE [LARGE SCALE GENOMIC DNA]</scope>
    <source>
        <strain evidence="2 3">HV10_M2</strain>
    </source>
</reference>
<protein>
    <submittedName>
        <fullName evidence="2">Uncharacterized protein</fullName>
    </submittedName>
</protein>
<proteinExistence type="predicted"/>
<keyword evidence="3" id="KW-1185">Reference proteome</keyword>
<sequence length="75" mass="8560">MLLDVQVLALVPKLRLGNQPTRSSSFENSKKGQQLRQNRLQSLPEQHQETLTSRIPEARASESWVPKPELGNQRL</sequence>
<accession>A0A1Z4BUK3</accession>
<dbReference type="EMBL" id="CP022129">
    <property type="protein sequence ID" value="ASF44930.1"/>
    <property type="molecule type" value="Genomic_DNA"/>
</dbReference>
<evidence type="ECO:0000256" key="1">
    <source>
        <dbReference type="SAM" id="MobiDB-lite"/>
    </source>
</evidence>
<dbReference type="AlphaFoldDB" id="A0A1Z4BUK3"/>
<evidence type="ECO:0000313" key="3">
    <source>
        <dbReference type="Proteomes" id="UP000197019"/>
    </source>
</evidence>
<feature type="compositionally biased region" description="Polar residues" evidence="1">
    <location>
        <begin position="18"/>
        <end position="53"/>
    </location>
</feature>
<gene>
    <name evidence="2" type="ORF">CEK71_01970</name>
</gene>